<organism evidence="1 2">
    <name type="scientific">Bacillus solimangrovi</name>
    <dbReference type="NCBI Taxonomy" id="1305675"/>
    <lineage>
        <taxon>Bacteria</taxon>
        <taxon>Bacillati</taxon>
        <taxon>Bacillota</taxon>
        <taxon>Bacilli</taxon>
        <taxon>Bacillales</taxon>
        <taxon>Bacillaceae</taxon>
        <taxon>Bacillus</taxon>
    </lineage>
</organism>
<sequence>MQIQAVVLDLDGTLLNSNKQVSERNMSELNRMIESGMPIIIATARPPRAVKRFLPDEILASSIMVYYNGAMIVNEHLKLNEHYSISSQLSSRIIDYLIEHEPKHWFSIEVEDEWYCFQEIDYTSMMNITSNPKQIDLTRVREVHPTKILVSNLDSIESFTREFEQVCTVITTDSNSLTQIMRRDVSKETAISLLSRLLDISLERIAVFGDDYNDIGLFKACGYPIAMGNAIPQLKDIAYHITDTNDDDGVAVVLESIVNERNIKK</sequence>
<keyword evidence="2" id="KW-1185">Reference proteome</keyword>
<evidence type="ECO:0008006" key="3">
    <source>
        <dbReference type="Google" id="ProtNLM"/>
    </source>
</evidence>
<name>A0A1E5LJB3_9BACI</name>
<dbReference type="Gene3D" id="3.40.50.1000">
    <property type="entry name" value="HAD superfamily/HAD-like"/>
    <property type="match status" value="1"/>
</dbReference>
<dbReference type="InterPro" id="IPR006379">
    <property type="entry name" value="HAD-SF_hydro_IIB"/>
</dbReference>
<reference evidence="1 2" key="1">
    <citation type="submission" date="2016-08" db="EMBL/GenBank/DDBJ databases">
        <title>Genome of Bacillus solimangrovi GH2-4.</title>
        <authorList>
            <person name="Lim S."/>
            <person name="Kim B.-C."/>
        </authorList>
    </citation>
    <scope>NUCLEOTIDE SEQUENCE [LARGE SCALE GENOMIC DNA]</scope>
    <source>
        <strain evidence="1 2">GH2-4</strain>
    </source>
</reference>
<dbReference type="GO" id="GO:0005829">
    <property type="term" value="C:cytosol"/>
    <property type="evidence" value="ECO:0007669"/>
    <property type="project" value="TreeGrafter"/>
</dbReference>
<dbReference type="OrthoDB" id="9781413at2"/>
<dbReference type="SFLD" id="SFLDS00003">
    <property type="entry name" value="Haloacid_Dehalogenase"/>
    <property type="match status" value="1"/>
</dbReference>
<dbReference type="InterPro" id="IPR000150">
    <property type="entry name" value="Cof"/>
</dbReference>
<dbReference type="NCBIfam" id="TIGR01484">
    <property type="entry name" value="HAD-SF-IIB"/>
    <property type="match status" value="1"/>
</dbReference>
<dbReference type="Proteomes" id="UP000095209">
    <property type="component" value="Unassembled WGS sequence"/>
</dbReference>
<dbReference type="PANTHER" id="PTHR10000:SF8">
    <property type="entry name" value="HAD SUPERFAMILY HYDROLASE-LIKE, TYPE 3"/>
    <property type="match status" value="1"/>
</dbReference>
<dbReference type="STRING" id="1305675.BFG57_09025"/>
<comment type="caution">
    <text evidence="1">The sequence shown here is derived from an EMBL/GenBank/DDBJ whole genome shotgun (WGS) entry which is preliminary data.</text>
</comment>
<gene>
    <name evidence="1" type="ORF">BFG57_09025</name>
</gene>
<dbReference type="SFLD" id="SFLDG01140">
    <property type="entry name" value="C2.B:_Phosphomannomutase_and_P"/>
    <property type="match status" value="1"/>
</dbReference>
<dbReference type="EMBL" id="MJEH01000004">
    <property type="protein sequence ID" value="OEH94183.1"/>
    <property type="molecule type" value="Genomic_DNA"/>
</dbReference>
<dbReference type="Gene3D" id="3.30.1240.10">
    <property type="match status" value="1"/>
</dbReference>
<accession>A0A1E5LJB3</accession>
<dbReference type="GO" id="GO:0000287">
    <property type="term" value="F:magnesium ion binding"/>
    <property type="evidence" value="ECO:0007669"/>
    <property type="project" value="TreeGrafter"/>
</dbReference>
<protein>
    <recommendedName>
        <fullName evidence="3">Hydrolase</fullName>
    </recommendedName>
</protein>
<dbReference type="Pfam" id="PF08282">
    <property type="entry name" value="Hydrolase_3"/>
    <property type="match status" value="1"/>
</dbReference>
<dbReference type="InterPro" id="IPR023214">
    <property type="entry name" value="HAD_sf"/>
</dbReference>
<proteinExistence type="predicted"/>
<dbReference type="SUPFAM" id="SSF56784">
    <property type="entry name" value="HAD-like"/>
    <property type="match status" value="1"/>
</dbReference>
<dbReference type="RefSeq" id="WP_069715746.1">
    <property type="nucleotide sequence ID" value="NZ_MJEH01000004.1"/>
</dbReference>
<evidence type="ECO:0000313" key="1">
    <source>
        <dbReference type="EMBL" id="OEH94183.1"/>
    </source>
</evidence>
<dbReference type="GO" id="GO:0016791">
    <property type="term" value="F:phosphatase activity"/>
    <property type="evidence" value="ECO:0007669"/>
    <property type="project" value="TreeGrafter"/>
</dbReference>
<evidence type="ECO:0000313" key="2">
    <source>
        <dbReference type="Proteomes" id="UP000095209"/>
    </source>
</evidence>
<dbReference type="InterPro" id="IPR036412">
    <property type="entry name" value="HAD-like_sf"/>
</dbReference>
<dbReference type="PANTHER" id="PTHR10000">
    <property type="entry name" value="PHOSPHOSERINE PHOSPHATASE"/>
    <property type="match status" value="1"/>
</dbReference>
<dbReference type="NCBIfam" id="TIGR00099">
    <property type="entry name" value="Cof-subfamily"/>
    <property type="match status" value="1"/>
</dbReference>
<dbReference type="PROSITE" id="PS01228">
    <property type="entry name" value="COF_1"/>
    <property type="match status" value="1"/>
</dbReference>
<dbReference type="AlphaFoldDB" id="A0A1E5LJB3"/>